<feature type="transmembrane region" description="Helical" evidence="8">
    <location>
        <begin position="351"/>
        <end position="373"/>
    </location>
</feature>
<dbReference type="Proteomes" id="UP000635477">
    <property type="component" value="Unassembled WGS sequence"/>
</dbReference>
<feature type="domain" description="Cas1p 10 TM acyl transferase" evidence="9">
    <location>
        <begin position="337"/>
        <end position="794"/>
    </location>
</feature>
<keyword evidence="7" id="KW-0325">Glycoprotein</keyword>
<keyword evidence="4 8" id="KW-0812">Transmembrane</keyword>
<feature type="transmembrane region" description="Helical" evidence="8">
    <location>
        <begin position="690"/>
        <end position="708"/>
    </location>
</feature>
<feature type="transmembrane region" description="Helical" evidence="8">
    <location>
        <begin position="553"/>
        <end position="573"/>
    </location>
</feature>
<dbReference type="GO" id="GO:0016020">
    <property type="term" value="C:membrane"/>
    <property type="evidence" value="ECO:0007669"/>
    <property type="project" value="UniProtKB-SubCell"/>
</dbReference>
<keyword evidence="5 8" id="KW-1133">Transmembrane helix</keyword>
<evidence type="ECO:0000256" key="4">
    <source>
        <dbReference type="ARBA" id="ARBA00022692"/>
    </source>
</evidence>
<evidence type="ECO:0000256" key="3">
    <source>
        <dbReference type="ARBA" id="ARBA00022679"/>
    </source>
</evidence>
<dbReference type="GO" id="GO:0005794">
    <property type="term" value="C:Golgi apparatus"/>
    <property type="evidence" value="ECO:0007669"/>
    <property type="project" value="UniProtKB-ARBA"/>
</dbReference>
<dbReference type="EMBL" id="JABEYC010001276">
    <property type="protein sequence ID" value="KAF4966802.1"/>
    <property type="molecule type" value="Genomic_DNA"/>
</dbReference>
<evidence type="ECO:0000256" key="5">
    <source>
        <dbReference type="ARBA" id="ARBA00022989"/>
    </source>
</evidence>
<comment type="subcellular location">
    <subcellularLocation>
        <location evidence="1">Membrane</location>
        <topology evidence="1">Multi-pass membrane protein</topology>
    </subcellularLocation>
</comment>
<comment type="similarity">
    <text evidence="2">Belongs to the PC-esterase family. CASD1 subfamily.</text>
</comment>
<feature type="transmembrane region" description="Helical" evidence="8">
    <location>
        <begin position="585"/>
        <end position="609"/>
    </location>
</feature>
<gene>
    <name evidence="10" type="ORF">FZEAL_10614</name>
</gene>
<evidence type="ECO:0000313" key="10">
    <source>
        <dbReference type="EMBL" id="KAF4966802.1"/>
    </source>
</evidence>
<keyword evidence="6 8" id="KW-0472">Membrane</keyword>
<evidence type="ECO:0000313" key="11">
    <source>
        <dbReference type="Proteomes" id="UP000635477"/>
    </source>
</evidence>
<evidence type="ECO:0000256" key="1">
    <source>
        <dbReference type="ARBA" id="ARBA00004141"/>
    </source>
</evidence>
<keyword evidence="3" id="KW-0808">Transferase</keyword>
<organism evidence="10 11">
    <name type="scientific">Fusarium zealandicum</name>
    <dbReference type="NCBI Taxonomy" id="1053134"/>
    <lineage>
        <taxon>Eukaryota</taxon>
        <taxon>Fungi</taxon>
        <taxon>Dikarya</taxon>
        <taxon>Ascomycota</taxon>
        <taxon>Pezizomycotina</taxon>
        <taxon>Sordariomycetes</taxon>
        <taxon>Hypocreomycetidae</taxon>
        <taxon>Hypocreales</taxon>
        <taxon>Nectriaceae</taxon>
        <taxon>Fusarium</taxon>
        <taxon>Fusarium staphyleae species complex</taxon>
    </lineage>
</organism>
<feature type="transmembrane region" description="Helical" evidence="8">
    <location>
        <begin position="629"/>
        <end position="646"/>
    </location>
</feature>
<dbReference type="GO" id="GO:0016740">
    <property type="term" value="F:transferase activity"/>
    <property type="evidence" value="ECO:0007669"/>
    <property type="project" value="UniProtKB-KW"/>
</dbReference>
<proteinExistence type="inferred from homology"/>
<feature type="transmembrane region" description="Helical" evidence="8">
    <location>
        <begin position="658"/>
        <end position="678"/>
    </location>
</feature>
<keyword evidence="11" id="KW-1185">Reference proteome</keyword>
<dbReference type="GO" id="GO:0005975">
    <property type="term" value="P:carbohydrate metabolic process"/>
    <property type="evidence" value="ECO:0007669"/>
    <property type="project" value="UniProtKB-ARBA"/>
</dbReference>
<feature type="transmembrane region" description="Helical" evidence="8">
    <location>
        <begin position="417"/>
        <end position="437"/>
    </location>
</feature>
<evidence type="ECO:0000259" key="9">
    <source>
        <dbReference type="Pfam" id="PF07779"/>
    </source>
</evidence>
<feature type="transmembrane region" description="Helical" evidence="8">
    <location>
        <begin position="495"/>
        <end position="520"/>
    </location>
</feature>
<evidence type="ECO:0000256" key="2">
    <source>
        <dbReference type="ARBA" id="ARBA00010666"/>
    </source>
</evidence>
<dbReference type="PANTHER" id="PTHR13533:SF1">
    <property type="entry name" value="N-ACETYLNEURAMINATE 9-O-ACETYLTRANSFERASE"/>
    <property type="match status" value="1"/>
</dbReference>
<dbReference type="Pfam" id="PF07779">
    <property type="entry name" value="Cas1_AcylT"/>
    <property type="match status" value="1"/>
</dbReference>
<name>A0A8H4TZD3_9HYPO</name>
<sequence length="853" mass="96410">MFQSSPRLALAARVLPIAFSILLVIAVILDGISPNDDPYRCKALLGDDVRNGSWLHAPDSNGDRKPFTNWQPDGCMLHKYSREDIHQCMGDRHMVFSGDSTTRQVFWAMARLLDRDKADQVRSNAKKHESYDMTFDGVRIKQIWNPWFETGELNPNLTRELELFTKEKHSPVSIEEQKGAALMMLGAGSWYVLKHVEEESKKLFQSAFDNVTELLHLDDLPTFGSLPMDPEDGVGNEVFIAPVTAPFYKELPESRTGPEGIHKGEVEAIDQYIYDTEKDRNLRLLRVFPELSHNQPEAIVDRHNTGFHVIDSVAEVKAQILLNLRCNAKLDQSVGYPYDRTCCTDYGSRPFAQVIVLGLTALYALACVVFELIDITTSAKSPRSQLFNMKVGVFAVALLYCYVADRTTLFSKGMKEFVPLEFMILIVLCSIVGVATIRRSTFRAPRIPVADTTPVTPVKEDAGILSRDQTEEWKGWMQAAILVYHWTGASRNLPIYMFIRLMVAAYLFQTGYGHAVYFLAKKDFSFRRIANVLLRLNVLSCALPYVMGNDYMFYYFAPLVSFWFLVVYATMAICPKYNDNTNAVICKIFASLILVTGILRLTPLTGWAFAILDALCRIKWDLHEWEFRVGLDGFIVYAGMLAGVAHQRVTRNSSLLTNYKSAIIPSIVILVAYAAYAIMFCDEKPKYTSVHPYFSFLPVLAFIALRNATTPLRNCYSTAAAWLGRCSLETFILQYHIYLAADTKGILLLDSFKGDGSLLGDRWRDLVVIVPIFLWISHLVAEASGSIVKLVMHKPEEPEYDEENAVKINYTLLDGYALDQASRVLRAITSVANDPRLRIAAILGIMWLLNWMD</sequence>
<evidence type="ECO:0000256" key="6">
    <source>
        <dbReference type="ARBA" id="ARBA00023136"/>
    </source>
</evidence>
<feature type="transmembrane region" description="Helical" evidence="8">
    <location>
        <begin position="12"/>
        <end position="32"/>
    </location>
</feature>
<protein>
    <recommendedName>
        <fullName evidence="9">Cas1p 10 TM acyl transferase domain-containing protein</fullName>
    </recommendedName>
</protein>
<dbReference type="AlphaFoldDB" id="A0A8H4TZD3"/>
<reference evidence="10" key="1">
    <citation type="journal article" date="2020" name="BMC Genomics">
        <title>Correction to: Identification and distribution of gene clusters required for synthesis of sphingolipid metabolism inhibitors in diverse species of the filamentous fungus Fusarium.</title>
        <authorList>
            <person name="Kim H.S."/>
            <person name="Lohmar J.M."/>
            <person name="Busman M."/>
            <person name="Brown D.W."/>
            <person name="Naumann T.A."/>
            <person name="Divon H.H."/>
            <person name="Lysoe E."/>
            <person name="Uhlig S."/>
            <person name="Proctor R.H."/>
        </authorList>
    </citation>
    <scope>NUCLEOTIDE SEQUENCE</scope>
    <source>
        <strain evidence="10">NRRL 22465</strain>
    </source>
</reference>
<dbReference type="InterPro" id="IPR012419">
    <property type="entry name" value="Cas1_AcylTrans_dom"/>
</dbReference>
<evidence type="ECO:0000256" key="7">
    <source>
        <dbReference type="ARBA" id="ARBA00023180"/>
    </source>
</evidence>
<dbReference type="OrthoDB" id="1932925at2759"/>
<evidence type="ECO:0000256" key="8">
    <source>
        <dbReference type="SAM" id="Phobius"/>
    </source>
</evidence>
<reference evidence="10" key="2">
    <citation type="submission" date="2020-05" db="EMBL/GenBank/DDBJ databases">
        <authorList>
            <person name="Kim H.-S."/>
            <person name="Proctor R.H."/>
            <person name="Brown D.W."/>
        </authorList>
    </citation>
    <scope>NUCLEOTIDE SEQUENCE</scope>
    <source>
        <strain evidence="10">NRRL 22465</strain>
    </source>
</reference>
<comment type="caution">
    <text evidence="10">The sequence shown here is derived from an EMBL/GenBank/DDBJ whole genome shotgun (WGS) entry which is preliminary data.</text>
</comment>
<feature type="transmembrane region" description="Helical" evidence="8">
    <location>
        <begin position="385"/>
        <end position="405"/>
    </location>
</feature>
<dbReference type="PANTHER" id="PTHR13533">
    <property type="entry name" value="N-ACETYLNEURAMINATE 9-O-ACETYLTRANSFERASE"/>
    <property type="match status" value="1"/>
</dbReference>
<accession>A0A8H4TZD3</accession>